<evidence type="ECO:0000256" key="1">
    <source>
        <dbReference type="ARBA" id="ARBA00022491"/>
    </source>
</evidence>
<organism evidence="5 6">
    <name type="scientific">Paenibacillus solanacearum</name>
    <dbReference type="NCBI Taxonomy" id="2048548"/>
    <lineage>
        <taxon>Bacteria</taxon>
        <taxon>Bacillati</taxon>
        <taxon>Bacillota</taxon>
        <taxon>Bacilli</taxon>
        <taxon>Bacillales</taxon>
        <taxon>Paenibacillaceae</taxon>
        <taxon>Paenibacillus</taxon>
    </lineage>
</organism>
<sequence length="84" mass="9979">MEDKVMNIGVVRDLTGLSERQIRYYEERKLIFPERTKGGVRKYSFEDVKRIQEIHQKLQDGFRTLELRKKPHTGQRMRLSGNGS</sequence>
<accession>A0A916K4K6</accession>
<dbReference type="SMART" id="SM00422">
    <property type="entry name" value="HTH_MERR"/>
    <property type="match status" value="1"/>
</dbReference>
<dbReference type="Proteomes" id="UP000693672">
    <property type="component" value="Unassembled WGS sequence"/>
</dbReference>
<keyword evidence="2" id="KW-0805">Transcription regulation</keyword>
<dbReference type="InterPro" id="IPR047057">
    <property type="entry name" value="MerR_fam"/>
</dbReference>
<comment type="caution">
    <text evidence="5">The sequence shown here is derived from an EMBL/GenBank/DDBJ whole genome shotgun (WGS) entry which is preliminary data.</text>
</comment>
<gene>
    <name evidence="5" type="ORF">PAESOLCIP111_04591</name>
</gene>
<protein>
    <recommendedName>
        <fullName evidence="4">HTH merR-type domain-containing protein</fullName>
    </recommendedName>
</protein>
<keyword evidence="1" id="KW-0678">Repressor</keyword>
<evidence type="ECO:0000313" key="5">
    <source>
        <dbReference type="EMBL" id="CAG7643968.1"/>
    </source>
</evidence>
<evidence type="ECO:0000256" key="3">
    <source>
        <dbReference type="ARBA" id="ARBA00023163"/>
    </source>
</evidence>
<dbReference type="AlphaFoldDB" id="A0A916K4K6"/>
<dbReference type="PANTHER" id="PTHR30204:SF65">
    <property type="entry name" value="HTH-TYPE TRANSCRIPTIONAL REGULATOR TNRA"/>
    <property type="match status" value="1"/>
</dbReference>
<dbReference type="EMBL" id="CAJVAS010000026">
    <property type="protein sequence ID" value="CAG7643968.1"/>
    <property type="molecule type" value="Genomic_DNA"/>
</dbReference>
<dbReference type="PROSITE" id="PS50937">
    <property type="entry name" value="HTH_MERR_2"/>
    <property type="match status" value="1"/>
</dbReference>
<dbReference type="Pfam" id="PF13411">
    <property type="entry name" value="MerR_1"/>
    <property type="match status" value="1"/>
</dbReference>
<evidence type="ECO:0000259" key="4">
    <source>
        <dbReference type="PROSITE" id="PS50937"/>
    </source>
</evidence>
<feature type="domain" description="HTH merR-type" evidence="4">
    <location>
        <begin position="5"/>
        <end position="62"/>
    </location>
</feature>
<dbReference type="RefSeq" id="WP_218094311.1">
    <property type="nucleotide sequence ID" value="NZ_CAJVAS010000026.1"/>
</dbReference>
<dbReference type="PANTHER" id="PTHR30204">
    <property type="entry name" value="REDOX-CYCLING DRUG-SENSING TRANSCRIPTIONAL ACTIVATOR SOXR"/>
    <property type="match status" value="1"/>
</dbReference>
<keyword evidence="6" id="KW-1185">Reference proteome</keyword>
<name>A0A916K4K6_9BACL</name>
<dbReference type="GO" id="GO:0003677">
    <property type="term" value="F:DNA binding"/>
    <property type="evidence" value="ECO:0007669"/>
    <property type="project" value="InterPro"/>
</dbReference>
<keyword evidence="3" id="KW-0804">Transcription</keyword>
<dbReference type="GO" id="GO:0003700">
    <property type="term" value="F:DNA-binding transcription factor activity"/>
    <property type="evidence" value="ECO:0007669"/>
    <property type="project" value="InterPro"/>
</dbReference>
<evidence type="ECO:0000313" key="6">
    <source>
        <dbReference type="Proteomes" id="UP000693672"/>
    </source>
</evidence>
<evidence type="ECO:0000256" key="2">
    <source>
        <dbReference type="ARBA" id="ARBA00023015"/>
    </source>
</evidence>
<proteinExistence type="predicted"/>
<dbReference type="InterPro" id="IPR000551">
    <property type="entry name" value="MerR-type_HTH_dom"/>
</dbReference>
<reference evidence="5" key="1">
    <citation type="submission" date="2021-06" db="EMBL/GenBank/DDBJ databases">
        <authorList>
            <person name="Criscuolo A."/>
        </authorList>
    </citation>
    <scope>NUCLEOTIDE SEQUENCE</scope>
    <source>
        <strain evidence="5">CIP111600</strain>
    </source>
</reference>